<feature type="transmembrane region" description="Helical" evidence="7">
    <location>
        <begin position="173"/>
        <end position="194"/>
    </location>
</feature>
<feature type="transmembrane region" description="Helical" evidence="7">
    <location>
        <begin position="6"/>
        <end position="21"/>
    </location>
</feature>
<evidence type="ECO:0000256" key="5">
    <source>
        <dbReference type="ARBA" id="ARBA00022989"/>
    </source>
</evidence>
<dbReference type="PANTHER" id="PTHR30589:SF0">
    <property type="entry name" value="PHOSPHATIDYLGLYCEROL--PROLIPOPROTEIN DIACYLGLYCERYL TRANSFERASE"/>
    <property type="match status" value="1"/>
</dbReference>
<feature type="transmembrane region" description="Helical" evidence="7">
    <location>
        <begin position="33"/>
        <end position="52"/>
    </location>
</feature>
<sequence>MSLYGLLIGISLVIIWQYFSSQNKIIPKKREDSFIIFLYISLLLGARIYHVFDYWSYYSQNPVQIFNNRGGGLSIIGAIIAGFFYILIFSKKIHQPFLKISDIFTKILPLAQSIGRFGNFFNHENPSWWIESILNFVLFLFLLRKKTNSTAYYLIGYGIIRFITEFFRNDTWSVSGIKIAQIISLFFILFGLILKKNVSSNNQVTKKQSR</sequence>
<dbReference type="PANTHER" id="PTHR30589">
    <property type="entry name" value="PROLIPOPROTEIN DIACYLGLYCERYL TRANSFERASE"/>
    <property type="match status" value="1"/>
</dbReference>
<accession>A0A0G0PM67</accession>
<evidence type="ECO:0000256" key="1">
    <source>
        <dbReference type="ARBA" id="ARBA00007150"/>
    </source>
</evidence>
<gene>
    <name evidence="8" type="ORF">UT14_C0038G0005</name>
</gene>
<keyword evidence="6 7" id="KW-0472">Membrane</keyword>
<dbReference type="EMBL" id="LBVR01000038">
    <property type="protein sequence ID" value="KKQ90406.1"/>
    <property type="molecule type" value="Genomic_DNA"/>
</dbReference>
<comment type="similarity">
    <text evidence="1">Belongs to the Lgt family.</text>
</comment>
<dbReference type="InterPro" id="IPR001640">
    <property type="entry name" value="Lgt"/>
</dbReference>
<evidence type="ECO:0000256" key="6">
    <source>
        <dbReference type="ARBA" id="ARBA00023136"/>
    </source>
</evidence>
<keyword evidence="5 7" id="KW-1133">Transmembrane helix</keyword>
<dbReference type="GO" id="GO:0042158">
    <property type="term" value="P:lipoprotein biosynthetic process"/>
    <property type="evidence" value="ECO:0007669"/>
    <property type="project" value="InterPro"/>
</dbReference>
<dbReference type="GO" id="GO:0005886">
    <property type="term" value="C:plasma membrane"/>
    <property type="evidence" value="ECO:0007669"/>
    <property type="project" value="InterPro"/>
</dbReference>
<keyword evidence="4 7" id="KW-0812">Transmembrane</keyword>
<evidence type="ECO:0000256" key="3">
    <source>
        <dbReference type="ARBA" id="ARBA00022679"/>
    </source>
</evidence>
<feature type="transmembrane region" description="Helical" evidence="7">
    <location>
        <begin position="150"/>
        <end position="167"/>
    </location>
</feature>
<evidence type="ECO:0000313" key="9">
    <source>
        <dbReference type="Proteomes" id="UP000033841"/>
    </source>
</evidence>
<dbReference type="GO" id="GO:0008961">
    <property type="term" value="F:phosphatidylglycerol-prolipoprotein diacylglyceryl transferase activity"/>
    <property type="evidence" value="ECO:0007669"/>
    <property type="project" value="InterPro"/>
</dbReference>
<protein>
    <submittedName>
        <fullName evidence="8">Propiloprotein diacylglyceryltransferase</fullName>
    </submittedName>
</protein>
<dbReference type="Pfam" id="PF01790">
    <property type="entry name" value="LGT"/>
    <property type="match status" value="2"/>
</dbReference>
<evidence type="ECO:0000256" key="7">
    <source>
        <dbReference type="SAM" id="Phobius"/>
    </source>
</evidence>
<proteinExistence type="inferred from homology"/>
<comment type="caution">
    <text evidence="8">The sequence shown here is derived from an EMBL/GenBank/DDBJ whole genome shotgun (WGS) entry which is preliminary data.</text>
</comment>
<name>A0A0G0PM67_9BACT</name>
<keyword evidence="3 8" id="KW-0808">Transferase</keyword>
<feature type="transmembrane region" description="Helical" evidence="7">
    <location>
        <begin position="72"/>
        <end position="91"/>
    </location>
</feature>
<organism evidence="8 9">
    <name type="scientific">Candidatus Shapirobacteria bacterium GW2011_GWE1_38_92</name>
    <dbReference type="NCBI Taxonomy" id="1618489"/>
    <lineage>
        <taxon>Bacteria</taxon>
        <taxon>Candidatus Shapironibacteriota</taxon>
    </lineage>
</organism>
<dbReference type="Proteomes" id="UP000033841">
    <property type="component" value="Unassembled WGS sequence"/>
</dbReference>
<keyword evidence="2" id="KW-1003">Cell membrane</keyword>
<feature type="transmembrane region" description="Helical" evidence="7">
    <location>
        <begin position="127"/>
        <end position="143"/>
    </location>
</feature>
<reference evidence="8 9" key="1">
    <citation type="journal article" date="2015" name="Nature">
        <title>rRNA introns, odd ribosomes, and small enigmatic genomes across a large radiation of phyla.</title>
        <authorList>
            <person name="Brown C.T."/>
            <person name="Hug L.A."/>
            <person name="Thomas B.C."/>
            <person name="Sharon I."/>
            <person name="Castelle C.J."/>
            <person name="Singh A."/>
            <person name="Wilkins M.J."/>
            <person name="Williams K.H."/>
            <person name="Banfield J.F."/>
        </authorList>
    </citation>
    <scope>NUCLEOTIDE SEQUENCE [LARGE SCALE GENOMIC DNA]</scope>
</reference>
<dbReference type="AlphaFoldDB" id="A0A0G0PM67"/>
<evidence type="ECO:0000256" key="2">
    <source>
        <dbReference type="ARBA" id="ARBA00022475"/>
    </source>
</evidence>
<evidence type="ECO:0000313" key="8">
    <source>
        <dbReference type="EMBL" id="KKQ90406.1"/>
    </source>
</evidence>
<evidence type="ECO:0000256" key="4">
    <source>
        <dbReference type="ARBA" id="ARBA00022692"/>
    </source>
</evidence>